<dbReference type="Gene3D" id="3.40.50.150">
    <property type="entry name" value="Vaccinia Virus protein VP39"/>
    <property type="match status" value="1"/>
</dbReference>
<dbReference type="AlphaFoldDB" id="A0AAD4KRN8"/>
<dbReference type="GO" id="GO:0030488">
    <property type="term" value="P:tRNA methylation"/>
    <property type="evidence" value="ECO:0007669"/>
    <property type="project" value="InterPro"/>
</dbReference>
<comment type="caution">
    <text evidence="5">The sequence shown here is derived from an EMBL/GenBank/DDBJ whole genome shotgun (WGS) entry which is preliminary data.</text>
</comment>
<feature type="region of interest" description="Disordered" evidence="4">
    <location>
        <begin position="382"/>
        <end position="425"/>
    </location>
</feature>
<sequence length="461" mass="51375">MARFLQSLRHILGIGSSSPSTINPSSFGRSIDTDFTVFREGDRAIIHGRSPYLTKPLKRGDRTEVSRGLLFHDDIIGKAVWDPIKAHKGKEFRLSLPTLEDYVAFTPRLVTPIYGADASLIVSLLDIHVSHPTTADGDNTSSAQPLEILEAGTGHASLTLHLARAIQAANTNPPPIPAKSQVRILNNQPIHPYADEEEKELRKEKKDSLVEEAQKQWDEWRTRHRQAVIHTVDVSAKYSAHAEKIVRGFRRGIYAGNIDFHVGPVEEWIADQVQRRRKKRDDSAGLLSSFKSTRPADVEPFLSYAILDMPSAHQRIPHVAPVLRRGGNLVVFMPSITQIGDCVQLIGKERLPFVLEKVVELGVGLTSGRMWDVRMAVKKSRADPSSWGSKTEASREGAEMDHGEKEEESSEPVLPTDTRDERIDESNNVLICRPKVGLRIVGGGFIGIWRRVEDRSNSGDK</sequence>
<evidence type="ECO:0000256" key="4">
    <source>
        <dbReference type="SAM" id="MobiDB-lite"/>
    </source>
</evidence>
<dbReference type="SUPFAM" id="SSF53335">
    <property type="entry name" value="S-adenosyl-L-methionine-dependent methyltransferases"/>
    <property type="match status" value="1"/>
</dbReference>
<organism evidence="5 6">
    <name type="scientific">Talaromyces proteolyticus</name>
    <dbReference type="NCBI Taxonomy" id="1131652"/>
    <lineage>
        <taxon>Eukaryota</taxon>
        <taxon>Fungi</taxon>
        <taxon>Dikarya</taxon>
        <taxon>Ascomycota</taxon>
        <taxon>Pezizomycotina</taxon>
        <taxon>Eurotiomycetes</taxon>
        <taxon>Eurotiomycetidae</taxon>
        <taxon>Eurotiales</taxon>
        <taxon>Trichocomaceae</taxon>
        <taxon>Talaromyces</taxon>
        <taxon>Talaromyces sect. Bacilispori</taxon>
    </lineage>
</organism>
<accession>A0AAD4KRN8</accession>
<dbReference type="GO" id="GO:0005739">
    <property type="term" value="C:mitochondrion"/>
    <property type="evidence" value="ECO:0007669"/>
    <property type="project" value="TreeGrafter"/>
</dbReference>
<dbReference type="PANTHER" id="PTHR12133">
    <property type="entry name" value="TRNA (ADENINE(58)-N(1))-METHYLTRANSFERASE"/>
    <property type="match status" value="1"/>
</dbReference>
<feature type="compositionally biased region" description="Basic and acidic residues" evidence="4">
    <location>
        <begin position="392"/>
        <end position="405"/>
    </location>
</feature>
<evidence type="ECO:0000256" key="3">
    <source>
        <dbReference type="ARBA" id="ARBA00033309"/>
    </source>
</evidence>
<dbReference type="EMBL" id="JAJTJA010000006">
    <property type="protein sequence ID" value="KAH8697744.1"/>
    <property type="molecule type" value="Genomic_DNA"/>
</dbReference>
<reference evidence="5" key="1">
    <citation type="submission" date="2021-12" db="EMBL/GenBank/DDBJ databases">
        <title>Convergent genome expansion in fungi linked to evolution of root-endophyte symbiosis.</title>
        <authorList>
            <consortium name="DOE Joint Genome Institute"/>
            <person name="Ke Y.-H."/>
            <person name="Bonito G."/>
            <person name="Liao H.-L."/>
            <person name="Looney B."/>
            <person name="Rojas-Flechas A."/>
            <person name="Nash J."/>
            <person name="Hameed K."/>
            <person name="Schadt C."/>
            <person name="Martin F."/>
            <person name="Crous P.W."/>
            <person name="Miettinen O."/>
            <person name="Magnuson J.K."/>
            <person name="Labbe J."/>
            <person name="Jacobson D."/>
            <person name="Doktycz M.J."/>
            <person name="Veneault-Fourrey C."/>
            <person name="Kuo A."/>
            <person name="Mondo S."/>
            <person name="Calhoun S."/>
            <person name="Riley R."/>
            <person name="Ohm R."/>
            <person name="LaButti K."/>
            <person name="Andreopoulos B."/>
            <person name="Pangilinan J."/>
            <person name="Nolan M."/>
            <person name="Tritt A."/>
            <person name="Clum A."/>
            <person name="Lipzen A."/>
            <person name="Daum C."/>
            <person name="Barry K."/>
            <person name="Grigoriev I.V."/>
            <person name="Vilgalys R."/>
        </authorList>
    </citation>
    <scope>NUCLEOTIDE SEQUENCE</scope>
    <source>
        <strain evidence="5">PMI_201</strain>
    </source>
</reference>
<dbReference type="PANTHER" id="PTHR12133:SF1">
    <property type="entry name" value="TRNA (ADENINE(58)-N(1))-METHYLTRANSFERASE, MITOCHONDRIAL"/>
    <property type="match status" value="1"/>
</dbReference>
<keyword evidence="6" id="KW-1185">Reference proteome</keyword>
<dbReference type="InterPro" id="IPR029063">
    <property type="entry name" value="SAM-dependent_MTases_sf"/>
</dbReference>
<protein>
    <recommendedName>
        <fullName evidence="2">tRNA (adenine(58)-N(1))-methyltransferase catalytic subunit TRM61</fullName>
        <ecNumber evidence="1">2.1.1.220</ecNumber>
    </recommendedName>
    <alternativeName>
        <fullName evidence="3">tRNA(m1A58)-methyltransferase subunit TRM61</fullName>
    </alternativeName>
</protein>
<evidence type="ECO:0000256" key="1">
    <source>
        <dbReference type="ARBA" id="ARBA00012796"/>
    </source>
</evidence>
<dbReference type="Gene3D" id="3.10.330.20">
    <property type="match status" value="1"/>
</dbReference>
<dbReference type="GeneID" id="70246487"/>
<dbReference type="EC" id="2.1.1.220" evidence="1"/>
<name>A0AAD4KRN8_9EURO</name>
<evidence type="ECO:0000313" key="6">
    <source>
        <dbReference type="Proteomes" id="UP001201262"/>
    </source>
</evidence>
<gene>
    <name evidence="5" type="ORF">BGW36DRAFT_379360</name>
</gene>
<dbReference type="Proteomes" id="UP001201262">
    <property type="component" value="Unassembled WGS sequence"/>
</dbReference>
<dbReference type="GO" id="GO:0031515">
    <property type="term" value="C:tRNA (m1A) methyltransferase complex"/>
    <property type="evidence" value="ECO:0007669"/>
    <property type="project" value="InterPro"/>
</dbReference>
<dbReference type="GO" id="GO:0160107">
    <property type="term" value="F:tRNA (adenine(58)-N1)-methyltransferase activity"/>
    <property type="evidence" value="ECO:0007669"/>
    <property type="project" value="UniProtKB-EC"/>
</dbReference>
<evidence type="ECO:0000313" key="5">
    <source>
        <dbReference type="EMBL" id="KAH8697744.1"/>
    </source>
</evidence>
<dbReference type="RefSeq" id="XP_046072445.1">
    <property type="nucleotide sequence ID" value="XM_046216200.1"/>
</dbReference>
<proteinExistence type="predicted"/>
<dbReference type="PROSITE" id="PS51620">
    <property type="entry name" value="SAM_TRM61"/>
    <property type="match status" value="1"/>
</dbReference>
<evidence type="ECO:0000256" key="2">
    <source>
        <dbReference type="ARBA" id="ARBA00015963"/>
    </source>
</evidence>
<dbReference type="InterPro" id="IPR014816">
    <property type="entry name" value="tRNA_MeTrfase_Gcd14"/>
</dbReference>